<dbReference type="Proteomes" id="UP000005551">
    <property type="component" value="Unassembled WGS sequence"/>
</dbReference>
<dbReference type="PANTHER" id="PTHR11757:SF19">
    <property type="entry name" value="PROLYL ENDOPEPTIDASE-LIKE"/>
    <property type="match status" value="1"/>
</dbReference>
<dbReference type="PATRIC" id="fig|1189621.3.peg.3363"/>
<feature type="domain" description="Peptidase S9A N-terminal" evidence="8">
    <location>
        <begin position="17"/>
        <end position="416"/>
    </location>
</feature>
<name>I5BXW0_9BACT</name>
<dbReference type="SUPFAM" id="SSF53474">
    <property type="entry name" value="alpha/beta-Hydrolases"/>
    <property type="match status" value="1"/>
</dbReference>
<keyword evidence="4" id="KW-0720">Serine protease</keyword>
<evidence type="ECO:0000259" key="8">
    <source>
        <dbReference type="Pfam" id="PF02897"/>
    </source>
</evidence>
<dbReference type="Gene3D" id="2.130.10.120">
    <property type="entry name" value="Prolyl oligopeptidase, N-terminal domain"/>
    <property type="match status" value="1"/>
</dbReference>
<evidence type="ECO:0000256" key="6">
    <source>
        <dbReference type="ARBA" id="ARBA00081187"/>
    </source>
</evidence>
<accession>I5BXW0</accession>
<dbReference type="OrthoDB" id="9801421at2"/>
<evidence type="ECO:0000256" key="5">
    <source>
        <dbReference type="ARBA" id="ARBA00060121"/>
    </source>
</evidence>
<dbReference type="InterPro" id="IPR002470">
    <property type="entry name" value="Peptidase_S9A"/>
</dbReference>
<protein>
    <recommendedName>
        <fullName evidence="6">Proline-specific endopeptidase</fullName>
    </recommendedName>
</protein>
<evidence type="ECO:0000256" key="4">
    <source>
        <dbReference type="ARBA" id="ARBA00022825"/>
    </source>
</evidence>
<dbReference type="InterPro" id="IPR023302">
    <property type="entry name" value="Pept_S9A_N"/>
</dbReference>
<dbReference type="AlphaFoldDB" id="I5BXW0"/>
<evidence type="ECO:0000256" key="2">
    <source>
        <dbReference type="ARBA" id="ARBA00022670"/>
    </source>
</evidence>
<comment type="caution">
    <text evidence="9">The sequence shown here is derived from an EMBL/GenBank/DDBJ whole genome shotgun (WGS) entry which is preliminary data.</text>
</comment>
<keyword evidence="3" id="KW-0378">Hydrolase</keyword>
<evidence type="ECO:0000259" key="7">
    <source>
        <dbReference type="Pfam" id="PF00326"/>
    </source>
</evidence>
<dbReference type="PANTHER" id="PTHR11757">
    <property type="entry name" value="PROTEASE FAMILY S9A OLIGOPEPTIDASE"/>
    <property type="match status" value="1"/>
</dbReference>
<evidence type="ECO:0000313" key="10">
    <source>
        <dbReference type="Proteomes" id="UP000005551"/>
    </source>
</evidence>
<proteinExistence type="inferred from homology"/>
<keyword evidence="2" id="KW-0645">Protease</keyword>
<keyword evidence="10" id="KW-1185">Reference proteome</keyword>
<reference evidence="9 10" key="1">
    <citation type="submission" date="2012-05" db="EMBL/GenBank/DDBJ databases">
        <title>Genome sequence of Nitritalea halalkaliphila LW7.</title>
        <authorList>
            <person name="Jangir P.K."/>
            <person name="Singh A."/>
            <person name="Shivaji S."/>
            <person name="Sharma R."/>
        </authorList>
    </citation>
    <scope>NUCLEOTIDE SEQUENCE [LARGE SCALE GENOMIC DNA]</scope>
    <source>
        <strain evidence="9 10">LW7</strain>
    </source>
</reference>
<dbReference type="RefSeq" id="WP_009056648.1">
    <property type="nucleotide sequence ID" value="NZ_AJYA01000043.1"/>
</dbReference>
<comment type="similarity">
    <text evidence="1">Belongs to the peptidase S9A family.</text>
</comment>
<evidence type="ECO:0000256" key="1">
    <source>
        <dbReference type="ARBA" id="ARBA00005228"/>
    </source>
</evidence>
<dbReference type="InterPro" id="IPR029058">
    <property type="entry name" value="AB_hydrolase_fold"/>
</dbReference>
<comment type="function">
    <text evidence="5">Cleaves peptide bonds on the C-terminal side of prolyl residues within peptides that are up to approximately 30 amino acids long. Has an absolute requirement for an X-Pro bond in the trans configuration immediately preceding the Pro-Y scissible bond.</text>
</comment>
<dbReference type="GO" id="GO:0004252">
    <property type="term" value="F:serine-type endopeptidase activity"/>
    <property type="evidence" value="ECO:0007669"/>
    <property type="project" value="InterPro"/>
</dbReference>
<dbReference type="InterPro" id="IPR051543">
    <property type="entry name" value="Serine_Peptidase_S9A"/>
</dbReference>
<dbReference type="Pfam" id="PF02897">
    <property type="entry name" value="Peptidase_S9_N"/>
    <property type="match status" value="1"/>
</dbReference>
<dbReference type="GO" id="GO:0006508">
    <property type="term" value="P:proteolysis"/>
    <property type="evidence" value="ECO:0007669"/>
    <property type="project" value="UniProtKB-KW"/>
</dbReference>
<feature type="domain" description="Peptidase S9 prolyl oligopeptidase catalytic" evidence="7">
    <location>
        <begin position="477"/>
        <end position="691"/>
    </location>
</feature>
<evidence type="ECO:0000256" key="3">
    <source>
        <dbReference type="ARBA" id="ARBA00022801"/>
    </source>
</evidence>
<dbReference type="Pfam" id="PF00326">
    <property type="entry name" value="Peptidase_S9"/>
    <property type="match status" value="1"/>
</dbReference>
<dbReference type="InterPro" id="IPR001375">
    <property type="entry name" value="Peptidase_S9_cat"/>
</dbReference>
<evidence type="ECO:0000313" key="9">
    <source>
        <dbReference type="EMBL" id="EIM74412.1"/>
    </source>
</evidence>
<dbReference type="SUPFAM" id="SSF50993">
    <property type="entry name" value="Peptidase/esterase 'gauge' domain"/>
    <property type="match status" value="1"/>
</dbReference>
<dbReference type="FunFam" id="3.40.50.1820:FF:000005">
    <property type="entry name" value="Prolyl endopeptidase"/>
    <property type="match status" value="1"/>
</dbReference>
<gene>
    <name evidence="9" type="ORF">A3SI_16175</name>
</gene>
<dbReference type="Gene3D" id="3.40.50.1820">
    <property type="entry name" value="alpha/beta hydrolase"/>
    <property type="match status" value="1"/>
</dbReference>
<dbReference type="PRINTS" id="PR00862">
    <property type="entry name" value="PROLIGOPTASE"/>
</dbReference>
<sequence length="694" mass="78656">MSTDSQQPFVYPDLQPPVAAEKSHTVIAPHGHRREDPYYWLRERDNPEVLAYLKAENAYLARMLAHTNDFQQALFQEMRARIKEDDSSVPYFLGGYWYATRYQEGGEYPLYVRRKGSLEAPEEVLVDGNALAEGLSFLNFFISVSHDHQRVAIILDTQGRNFYRIQVKDLLTGELLPDSVPDVRSSAVWAPDNASFYYTIPDPVTLRNYQVKRHVLGTDASEDQVIFEEKDETLDCGVYLSRSKAFLLVHSSRTDASVSYVAPVDRPEELRLFSPLSPGVQYHVEHAGGAHFYIHTNWNAPNYRLMRCGLKETSAAFWVDFLAHRPKVFLEDVLYFQDFIVFEEKEAGLAQLRVLRRADGDSHVIAFHEPAYAAGLGHNPDFQSTTLRYQYTSMTTPHSTFAYGMETRVRELLKEQEVLGDFDRSLYRTERVWVPAADGAQIPLSLVYRIDRFRQDGSMPGWIYAYGAYGYSMEATFSTARLSLLDRGMVYAIAHVRGGQELGGDWYAAGKMLQKQNTFDDFIACSRWLQEQGYVAKDKLFASGGSAGGLLIGAVYNQAPELYRGLIAAVPFVDVLTTMLDDSIPLTTFEWLEWGNPANPEEYAAMLAYSPYDNVRPQAYPSLLVTTGFHDSQVQYWEPAKWVARLRKATTAAAPIFLQTYMDAGHGGASGRFERLKEVALEYAFVFDLLGVRA</sequence>
<dbReference type="EMBL" id="AJYA01000043">
    <property type="protein sequence ID" value="EIM74412.1"/>
    <property type="molecule type" value="Genomic_DNA"/>
</dbReference>
<organism evidence="9 10">
    <name type="scientific">Nitritalea halalkaliphila LW7</name>
    <dbReference type="NCBI Taxonomy" id="1189621"/>
    <lineage>
        <taxon>Bacteria</taxon>
        <taxon>Pseudomonadati</taxon>
        <taxon>Bacteroidota</taxon>
        <taxon>Cytophagia</taxon>
        <taxon>Cytophagales</taxon>
        <taxon>Cyclobacteriaceae</taxon>
        <taxon>Nitritalea</taxon>
    </lineage>
</organism>